<dbReference type="PROSITE" id="PS51257">
    <property type="entry name" value="PROKAR_LIPOPROTEIN"/>
    <property type="match status" value="1"/>
</dbReference>
<dbReference type="GO" id="GO:0051082">
    <property type="term" value="F:unfolded protein binding"/>
    <property type="evidence" value="ECO:0007669"/>
    <property type="project" value="InterPro"/>
</dbReference>
<dbReference type="InterPro" id="IPR024930">
    <property type="entry name" value="Skp_dom_sf"/>
</dbReference>
<feature type="chain" id="PRO_5034473920" evidence="1">
    <location>
        <begin position="26"/>
        <end position="251"/>
    </location>
</feature>
<accession>A0A7M2WUE7</accession>
<dbReference type="Pfam" id="PF03938">
    <property type="entry name" value="OmpH"/>
    <property type="match status" value="1"/>
</dbReference>
<dbReference type="Proteomes" id="UP000593765">
    <property type="component" value="Chromosome"/>
</dbReference>
<gene>
    <name evidence="2" type="ORF">IPV69_21590</name>
</gene>
<proteinExistence type="predicted"/>
<evidence type="ECO:0000313" key="2">
    <source>
        <dbReference type="EMBL" id="QOV88792.1"/>
    </source>
</evidence>
<dbReference type="RefSeq" id="WP_206291798.1">
    <property type="nucleotide sequence ID" value="NZ_CP063458.1"/>
</dbReference>
<dbReference type="AlphaFoldDB" id="A0A7M2WUE7"/>
<evidence type="ECO:0000256" key="1">
    <source>
        <dbReference type="SAM" id="SignalP"/>
    </source>
</evidence>
<name>A0A7M2WUE7_9BACT</name>
<protein>
    <submittedName>
        <fullName evidence="2">OmpH family outer membrane protein</fullName>
    </submittedName>
</protein>
<dbReference type="InterPro" id="IPR005632">
    <property type="entry name" value="Chaperone_Skp"/>
</dbReference>
<dbReference type="Gene3D" id="3.30.910.20">
    <property type="entry name" value="Skp domain"/>
    <property type="match status" value="1"/>
</dbReference>
<evidence type="ECO:0000313" key="3">
    <source>
        <dbReference type="Proteomes" id="UP000593765"/>
    </source>
</evidence>
<reference evidence="2 3" key="1">
    <citation type="submission" date="2020-10" db="EMBL/GenBank/DDBJ databases">
        <title>Wide distribution of Phycisphaera-like planctomycetes from WD2101 soil group in peatlands and genome analysis of the first cultivated representative.</title>
        <authorList>
            <person name="Dedysh S.N."/>
            <person name="Beletsky A.V."/>
            <person name="Ivanova A."/>
            <person name="Kulichevskaya I.S."/>
            <person name="Suzina N.E."/>
            <person name="Philippov D.A."/>
            <person name="Rakitin A.L."/>
            <person name="Mardanov A.V."/>
            <person name="Ravin N.V."/>
        </authorList>
    </citation>
    <scope>NUCLEOTIDE SEQUENCE [LARGE SCALE GENOMIC DNA]</scope>
    <source>
        <strain evidence="2 3">M1803</strain>
    </source>
</reference>
<keyword evidence="3" id="KW-1185">Reference proteome</keyword>
<dbReference type="KEGG" id="hbs:IPV69_21590"/>
<organism evidence="2 3">
    <name type="scientific">Humisphaera borealis</name>
    <dbReference type="NCBI Taxonomy" id="2807512"/>
    <lineage>
        <taxon>Bacteria</taxon>
        <taxon>Pseudomonadati</taxon>
        <taxon>Planctomycetota</taxon>
        <taxon>Phycisphaerae</taxon>
        <taxon>Tepidisphaerales</taxon>
        <taxon>Tepidisphaeraceae</taxon>
        <taxon>Humisphaera</taxon>
    </lineage>
</organism>
<dbReference type="SMART" id="SM00935">
    <property type="entry name" value="OmpH"/>
    <property type="match status" value="1"/>
</dbReference>
<sequence>MKNRNLSRFVRFGAVAIFAFGGMFASIGCDKTTTTTAAASGGNSGVAGVVDLDKVADAVNWNAEINKDNETAKQELTRLVTSFANEVLDKVKQHKAELIKSAKLSTQQADDLNKDVNLDKLPLTKEQLQTLAIVLQNRQQYIQGADQYAGKLLQQRRVEILTSYRKATQPIVRQVAEAQGMTLVLLKNDAIFHNAASVDITDKVTDAVRANMPKITYPSMPTMQLPTINLGEAAPATAPAAAAPATRASAK</sequence>
<dbReference type="EMBL" id="CP063458">
    <property type="protein sequence ID" value="QOV88792.1"/>
    <property type="molecule type" value="Genomic_DNA"/>
</dbReference>
<keyword evidence="1" id="KW-0732">Signal</keyword>
<feature type="signal peptide" evidence="1">
    <location>
        <begin position="1"/>
        <end position="25"/>
    </location>
</feature>
<dbReference type="SUPFAM" id="SSF111384">
    <property type="entry name" value="OmpH-like"/>
    <property type="match status" value="1"/>
</dbReference>